<accession>A0ACB7YXU9</accession>
<dbReference type="EMBL" id="CM037153">
    <property type="protein sequence ID" value="KAH7858084.1"/>
    <property type="molecule type" value="Genomic_DNA"/>
</dbReference>
<gene>
    <name evidence="1" type="ORF">Vadar_019822</name>
</gene>
<comment type="caution">
    <text evidence="1">The sequence shown here is derived from an EMBL/GenBank/DDBJ whole genome shotgun (WGS) entry which is preliminary data.</text>
</comment>
<organism evidence="1 2">
    <name type="scientific">Vaccinium darrowii</name>
    <dbReference type="NCBI Taxonomy" id="229202"/>
    <lineage>
        <taxon>Eukaryota</taxon>
        <taxon>Viridiplantae</taxon>
        <taxon>Streptophyta</taxon>
        <taxon>Embryophyta</taxon>
        <taxon>Tracheophyta</taxon>
        <taxon>Spermatophyta</taxon>
        <taxon>Magnoliopsida</taxon>
        <taxon>eudicotyledons</taxon>
        <taxon>Gunneridae</taxon>
        <taxon>Pentapetalae</taxon>
        <taxon>asterids</taxon>
        <taxon>Ericales</taxon>
        <taxon>Ericaceae</taxon>
        <taxon>Vaccinioideae</taxon>
        <taxon>Vaccinieae</taxon>
        <taxon>Vaccinium</taxon>
    </lineage>
</organism>
<protein>
    <submittedName>
        <fullName evidence="1">Uncharacterized protein</fullName>
    </submittedName>
</protein>
<evidence type="ECO:0000313" key="1">
    <source>
        <dbReference type="EMBL" id="KAH7858084.1"/>
    </source>
</evidence>
<reference evidence="1 2" key="1">
    <citation type="journal article" date="2021" name="Hortic Res">
        <title>High-quality reference genome and annotation aids understanding of berry development for evergreen blueberry (Vaccinium darrowii).</title>
        <authorList>
            <person name="Yu J."/>
            <person name="Hulse-Kemp A.M."/>
            <person name="Babiker E."/>
            <person name="Staton M."/>
        </authorList>
    </citation>
    <scope>NUCLEOTIDE SEQUENCE [LARGE SCALE GENOMIC DNA]</scope>
    <source>
        <strain evidence="2">cv. NJ 8807/NJ 8810</strain>
        <tissue evidence="1">Young leaf</tissue>
    </source>
</reference>
<proteinExistence type="predicted"/>
<evidence type="ECO:0000313" key="2">
    <source>
        <dbReference type="Proteomes" id="UP000828048"/>
    </source>
</evidence>
<sequence length="182" mass="21223">MQNPLRRLKIVKVSAISLVLYRFPRTMTISMKILLKSFRIKWNKTTTLGQQFGTKLSPMQCRGLHFTGEAAVEGDEFEDIEDDESMMKMTKKVTRMKTKKMRRRRTMKKKKKKRRAAKVGRRRVEEHKLEKVSRESVHRNASNSKSIKLQTTFYGTVGVMVANCLGWINRRKIDAQDASISK</sequence>
<dbReference type="Proteomes" id="UP000828048">
    <property type="component" value="Chromosome 3"/>
</dbReference>
<keyword evidence="2" id="KW-1185">Reference proteome</keyword>
<name>A0ACB7YXU9_9ERIC</name>